<dbReference type="GO" id="GO:0006310">
    <property type="term" value="P:DNA recombination"/>
    <property type="evidence" value="ECO:0007669"/>
    <property type="project" value="UniProtKB-KW"/>
</dbReference>
<dbReference type="OrthoDB" id="3163890at2759"/>
<comment type="caution">
    <text evidence="2">The sequence shown here is derived from an EMBL/GenBank/DDBJ whole genome shotgun (WGS) entry which is preliminary data.</text>
</comment>
<sequence length="411" mass="46237">MSSPSNGTPPSLDEIDAAQFREELEDSDEFLNAERFQNVLQSSVDGFSEDLIHADKKQLYNAARVYVQATLTATSGVSAGTSAASRFAAEMAQSNISQGTRDGYVAIIAHFISFHQGINAAWDPTSISENTPSDITAFISQKCGPKEQNFEGRKASVSTRAALTLWYSYVQGRELSMAWYFNQQTQKWCGLPTRSKHVSDFMVGLEKTKAKSGEASTSARIVRYAAYLLAWLLMLRVDEVVNLRIENIEKHPNDDEAFLVKMLVRKNAPEGVRHSWKLWANDDDEKICPVRIMILLCTIYDTQNIGAWTGPLFRRVNSAGAVLHDKPVTASILGRSLSKDLQSLGYTSWALYGTHSFRRGGCQYRFKEKRWALAQIAAWGGWSQVEAATMFRYLYSPNDNHEYLHEYDKNH</sequence>
<evidence type="ECO:0000313" key="3">
    <source>
        <dbReference type="Proteomes" id="UP000613580"/>
    </source>
</evidence>
<dbReference type="Proteomes" id="UP000613580">
    <property type="component" value="Unassembled WGS sequence"/>
</dbReference>
<protein>
    <recommendedName>
        <fullName evidence="4">Tyr recombinase domain-containing protein</fullName>
    </recommendedName>
</protein>
<dbReference type="GO" id="GO:0015074">
    <property type="term" value="P:DNA integration"/>
    <property type="evidence" value="ECO:0007669"/>
    <property type="project" value="InterPro"/>
</dbReference>
<dbReference type="Gene3D" id="1.10.443.10">
    <property type="entry name" value="Intergrase catalytic core"/>
    <property type="match status" value="1"/>
</dbReference>
<organism evidence="2 3">
    <name type="scientific">Mycena chlorophos</name>
    <name type="common">Agaric fungus</name>
    <name type="synonym">Agaricus chlorophos</name>
    <dbReference type="NCBI Taxonomy" id="658473"/>
    <lineage>
        <taxon>Eukaryota</taxon>
        <taxon>Fungi</taxon>
        <taxon>Dikarya</taxon>
        <taxon>Basidiomycota</taxon>
        <taxon>Agaricomycotina</taxon>
        <taxon>Agaricomycetes</taxon>
        <taxon>Agaricomycetidae</taxon>
        <taxon>Agaricales</taxon>
        <taxon>Marasmiineae</taxon>
        <taxon>Mycenaceae</taxon>
        <taxon>Mycena</taxon>
    </lineage>
</organism>
<name>A0A8H6W068_MYCCL</name>
<evidence type="ECO:0008006" key="4">
    <source>
        <dbReference type="Google" id="ProtNLM"/>
    </source>
</evidence>
<proteinExistence type="predicted"/>
<dbReference type="InterPro" id="IPR011010">
    <property type="entry name" value="DNA_brk_join_enz"/>
</dbReference>
<accession>A0A8H6W068</accession>
<evidence type="ECO:0000256" key="1">
    <source>
        <dbReference type="ARBA" id="ARBA00023172"/>
    </source>
</evidence>
<reference evidence="2" key="1">
    <citation type="submission" date="2020-05" db="EMBL/GenBank/DDBJ databases">
        <title>Mycena genomes resolve the evolution of fungal bioluminescence.</title>
        <authorList>
            <person name="Tsai I.J."/>
        </authorList>
    </citation>
    <scope>NUCLEOTIDE SEQUENCE</scope>
    <source>
        <strain evidence="2">110903Hualien_Pintung</strain>
    </source>
</reference>
<keyword evidence="1" id="KW-0233">DNA recombination</keyword>
<dbReference type="EMBL" id="JACAZE010000013">
    <property type="protein sequence ID" value="KAF7300674.1"/>
    <property type="molecule type" value="Genomic_DNA"/>
</dbReference>
<keyword evidence="3" id="KW-1185">Reference proteome</keyword>
<dbReference type="AlphaFoldDB" id="A0A8H6W068"/>
<dbReference type="GO" id="GO:0003677">
    <property type="term" value="F:DNA binding"/>
    <property type="evidence" value="ECO:0007669"/>
    <property type="project" value="InterPro"/>
</dbReference>
<gene>
    <name evidence="2" type="ORF">HMN09_00952900</name>
</gene>
<dbReference type="SUPFAM" id="SSF56349">
    <property type="entry name" value="DNA breaking-rejoining enzymes"/>
    <property type="match status" value="1"/>
</dbReference>
<dbReference type="InterPro" id="IPR013762">
    <property type="entry name" value="Integrase-like_cat_sf"/>
</dbReference>
<evidence type="ECO:0000313" key="2">
    <source>
        <dbReference type="EMBL" id="KAF7300674.1"/>
    </source>
</evidence>